<gene>
    <name evidence="4" type="ORF">JT362_00495</name>
</gene>
<dbReference type="Gene3D" id="3.30.470.20">
    <property type="entry name" value="ATP-grasp fold, B domain"/>
    <property type="match status" value="1"/>
</dbReference>
<dbReference type="PANTHER" id="PTHR43585">
    <property type="entry name" value="FUMIPYRROLE BIOSYNTHESIS PROTEIN C"/>
    <property type="match status" value="1"/>
</dbReference>
<dbReference type="SUPFAM" id="SSF56059">
    <property type="entry name" value="Glutathione synthetase ATP-binding domain-like"/>
    <property type="match status" value="1"/>
</dbReference>
<reference evidence="4 5" key="1">
    <citation type="submission" date="2021-02" db="EMBL/GenBank/DDBJ databases">
        <title>Actinophytocola xerophila sp. nov., isolated from soil of cotton cropping field.</title>
        <authorList>
            <person name="Huang R."/>
            <person name="Chen X."/>
            <person name="Ge X."/>
            <person name="Liu W."/>
        </authorList>
    </citation>
    <scope>NUCLEOTIDE SEQUENCE [LARGE SCALE GENOMIC DNA]</scope>
    <source>
        <strain evidence="4 5">S1-96</strain>
    </source>
</reference>
<keyword evidence="5" id="KW-1185">Reference proteome</keyword>
<evidence type="ECO:0000313" key="4">
    <source>
        <dbReference type="EMBL" id="MCT2581597.1"/>
    </source>
</evidence>
<dbReference type="RefSeq" id="WP_260188954.1">
    <property type="nucleotide sequence ID" value="NZ_JAFFZE010000002.1"/>
</dbReference>
<evidence type="ECO:0000313" key="5">
    <source>
        <dbReference type="Proteomes" id="UP001156441"/>
    </source>
</evidence>
<protein>
    <recommendedName>
        <fullName evidence="6">ATP-grasp domain-containing protein</fullName>
    </recommendedName>
</protein>
<accession>A0ABT2J157</accession>
<comment type="caution">
    <text evidence="4">The sequence shown here is derived from an EMBL/GenBank/DDBJ whole genome shotgun (WGS) entry which is preliminary data.</text>
</comment>
<dbReference type="PANTHER" id="PTHR43585:SF2">
    <property type="entry name" value="ATP-GRASP ENZYME FSQD"/>
    <property type="match status" value="1"/>
</dbReference>
<keyword evidence="1" id="KW-0436">Ligase</keyword>
<evidence type="ECO:0000256" key="2">
    <source>
        <dbReference type="ARBA" id="ARBA00022741"/>
    </source>
</evidence>
<keyword evidence="2" id="KW-0547">Nucleotide-binding</keyword>
<organism evidence="4 5">
    <name type="scientific">Actinophytocola gossypii</name>
    <dbReference type="NCBI Taxonomy" id="2812003"/>
    <lineage>
        <taxon>Bacteria</taxon>
        <taxon>Bacillati</taxon>
        <taxon>Actinomycetota</taxon>
        <taxon>Actinomycetes</taxon>
        <taxon>Pseudonocardiales</taxon>
        <taxon>Pseudonocardiaceae</taxon>
    </lineage>
</organism>
<name>A0ABT2J157_9PSEU</name>
<keyword evidence="3" id="KW-0067">ATP-binding</keyword>
<dbReference type="InterPro" id="IPR052032">
    <property type="entry name" value="ATP-dep_AA_Ligase"/>
</dbReference>
<dbReference type="Proteomes" id="UP001156441">
    <property type="component" value="Unassembled WGS sequence"/>
</dbReference>
<evidence type="ECO:0000256" key="1">
    <source>
        <dbReference type="ARBA" id="ARBA00022598"/>
    </source>
</evidence>
<sequence>MAKRARILVLTDDERNHRHARRLVDTGVLPLRGPWLLGPADLESLAVSPDLVVALGPSAVLPAARLRERLGLPGPRPADVFPLLDREVMHHRARAAGLLTTRRVSAIGVRNWDFRVPLAVRSDGEVRKVTAAADLPTGEARYEAWVDADVCHVDGVVVGGRVVFAVASRYLRTRHDFATGSGMGGITLDGPEADPLLAAAAAAVSRLGVPDGAFHVELFDTRPVPVLLAVAPHPPPALQRATVQAATGVDLLAEHIRAGVGQPTFPRRTRGGVAGYWRVPPEKAPRPRPALPAVHSAVVLADLPGPDRHAPTEVVVRGDHAPVVLTDLIALRERLDESVSPRS</sequence>
<evidence type="ECO:0008006" key="6">
    <source>
        <dbReference type="Google" id="ProtNLM"/>
    </source>
</evidence>
<evidence type="ECO:0000256" key="3">
    <source>
        <dbReference type="ARBA" id="ARBA00022840"/>
    </source>
</evidence>
<dbReference type="EMBL" id="JAFFZE010000002">
    <property type="protein sequence ID" value="MCT2581597.1"/>
    <property type="molecule type" value="Genomic_DNA"/>
</dbReference>
<proteinExistence type="predicted"/>